<evidence type="ECO:0000256" key="5">
    <source>
        <dbReference type="ARBA" id="ARBA00022755"/>
    </source>
</evidence>
<comment type="similarity">
    <text evidence="2 8">Belongs to the SAICAR synthetase family.</text>
</comment>
<accession>A0A150WGD7</accession>
<evidence type="ECO:0000259" key="9">
    <source>
        <dbReference type="Pfam" id="PF01259"/>
    </source>
</evidence>
<dbReference type="Gene3D" id="3.30.200.20">
    <property type="entry name" value="Phosphorylase Kinase, domain 1"/>
    <property type="match status" value="1"/>
</dbReference>
<evidence type="ECO:0000256" key="7">
    <source>
        <dbReference type="ARBA" id="ARBA00048475"/>
    </source>
</evidence>
<evidence type="ECO:0000256" key="1">
    <source>
        <dbReference type="ARBA" id="ARBA00004672"/>
    </source>
</evidence>
<dbReference type="OrthoDB" id="5288995at2"/>
<dbReference type="SUPFAM" id="SSF56104">
    <property type="entry name" value="SAICAR synthase-like"/>
    <property type="match status" value="1"/>
</dbReference>
<evidence type="ECO:0000313" key="11">
    <source>
        <dbReference type="Proteomes" id="UP000075391"/>
    </source>
</evidence>
<protein>
    <recommendedName>
        <fullName evidence="8">Phosphoribosylaminoimidazole-succinocarboxamide synthase</fullName>
        <ecNumber evidence="8">6.3.2.6</ecNumber>
    </recommendedName>
    <alternativeName>
        <fullName evidence="8">SAICAR synthetase</fullName>
    </alternativeName>
</protein>
<dbReference type="GO" id="GO:0005737">
    <property type="term" value="C:cytoplasm"/>
    <property type="evidence" value="ECO:0007669"/>
    <property type="project" value="TreeGrafter"/>
</dbReference>
<keyword evidence="4 8" id="KW-0547">Nucleotide-binding</keyword>
<dbReference type="EMBL" id="LUKF01000016">
    <property type="protein sequence ID" value="KYG62003.1"/>
    <property type="molecule type" value="Genomic_DNA"/>
</dbReference>
<dbReference type="AlphaFoldDB" id="A0A150WGD7"/>
<evidence type="ECO:0000256" key="3">
    <source>
        <dbReference type="ARBA" id="ARBA00022598"/>
    </source>
</evidence>
<dbReference type="Proteomes" id="UP000075391">
    <property type="component" value="Unassembled WGS sequence"/>
</dbReference>
<dbReference type="InterPro" id="IPR028923">
    <property type="entry name" value="SAICAR_synt/ADE2_N"/>
</dbReference>
<feature type="domain" description="SAICAR synthetase/ADE2 N-terminal" evidence="9">
    <location>
        <begin position="4"/>
        <end position="256"/>
    </location>
</feature>
<dbReference type="UniPathway" id="UPA00074">
    <property type="reaction ID" value="UER00131"/>
</dbReference>
<comment type="catalytic activity">
    <reaction evidence="7 8">
        <text>5-amino-1-(5-phospho-D-ribosyl)imidazole-4-carboxylate + L-aspartate + ATP = (2S)-2-[5-amino-1-(5-phospho-beta-D-ribosyl)imidazole-4-carboxamido]succinate + ADP + phosphate + 2 H(+)</text>
        <dbReference type="Rhea" id="RHEA:22628"/>
        <dbReference type="ChEBI" id="CHEBI:15378"/>
        <dbReference type="ChEBI" id="CHEBI:29991"/>
        <dbReference type="ChEBI" id="CHEBI:30616"/>
        <dbReference type="ChEBI" id="CHEBI:43474"/>
        <dbReference type="ChEBI" id="CHEBI:58443"/>
        <dbReference type="ChEBI" id="CHEBI:77657"/>
        <dbReference type="ChEBI" id="CHEBI:456216"/>
        <dbReference type="EC" id="6.3.2.6"/>
    </reaction>
</comment>
<keyword evidence="5 8" id="KW-0658">Purine biosynthesis</keyword>
<dbReference type="GO" id="GO:0006189">
    <property type="term" value="P:'de novo' IMP biosynthetic process"/>
    <property type="evidence" value="ECO:0007669"/>
    <property type="project" value="UniProtKB-UniRule"/>
</dbReference>
<name>A0A150WGD7_BDEBC</name>
<keyword evidence="6 8" id="KW-0067">ATP-binding</keyword>
<evidence type="ECO:0000256" key="2">
    <source>
        <dbReference type="ARBA" id="ARBA00010190"/>
    </source>
</evidence>
<comment type="caution">
    <text evidence="10">The sequence shown here is derived from an EMBL/GenBank/DDBJ whole genome shotgun (WGS) entry which is preliminary data.</text>
</comment>
<dbReference type="PANTHER" id="PTHR43700">
    <property type="entry name" value="PHOSPHORIBOSYLAMINOIMIDAZOLE-SUCCINOCARBOXAMIDE SYNTHASE"/>
    <property type="match status" value="1"/>
</dbReference>
<sequence length="343" mass="38950">MELIYKGSVKDLYKNGDSLVFNYSNRYSIFDWGEMPNEIPMKGAALASMAASFFEYLAKKGIPSHFVKTTGENTIAVKPVKVLRPEWYEGQYDYSVYKDVPTNCLVPLEVIFRKFLGQGNSLEGRLKKNPAYLQDLQLTEMPNASTVFSPALIEFSTKLETSDRYLSRAEIAQMNIVTDEELQNLRLNTQAVVQELEKLFASFGVKLWDGKLEFAFGDKEPSGARTLLLVDSIGPDELRLTYEGLPLSKEFLRQLYAPTSWHAAVKKAKEMAQERKTQDWKGICREELREVPQSLNPAQIEVSSLLYQALANEVASVVGRKKPFAEELNLKLWHQKAQKVLES</sequence>
<comment type="pathway">
    <text evidence="1 8">Purine metabolism; IMP biosynthesis via de novo pathway; 5-amino-1-(5-phospho-D-ribosyl)imidazole-4-carboxamide from 5-amino-1-(5-phospho-D-ribosyl)imidazole-4-carboxylate: step 1/2.</text>
</comment>
<evidence type="ECO:0000313" key="10">
    <source>
        <dbReference type="EMBL" id="KYG62003.1"/>
    </source>
</evidence>
<keyword evidence="3 8" id="KW-0436">Ligase</keyword>
<evidence type="ECO:0000256" key="6">
    <source>
        <dbReference type="ARBA" id="ARBA00022840"/>
    </source>
</evidence>
<organism evidence="10 11">
    <name type="scientific">Bdellovibrio bacteriovorus</name>
    <dbReference type="NCBI Taxonomy" id="959"/>
    <lineage>
        <taxon>Bacteria</taxon>
        <taxon>Pseudomonadati</taxon>
        <taxon>Bdellovibrionota</taxon>
        <taxon>Bdellovibrionia</taxon>
        <taxon>Bdellovibrionales</taxon>
        <taxon>Pseudobdellovibrionaceae</taxon>
        <taxon>Bdellovibrio</taxon>
    </lineage>
</organism>
<dbReference type="HAMAP" id="MF_00137">
    <property type="entry name" value="SAICAR_synth"/>
    <property type="match status" value="1"/>
</dbReference>
<proteinExistence type="inferred from homology"/>
<dbReference type="GO" id="GO:0005524">
    <property type="term" value="F:ATP binding"/>
    <property type="evidence" value="ECO:0007669"/>
    <property type="project" value="UniProtKB-KW"/>
</dbReference>
<dbReference type="PANTHER" id="PTHR43700:SF1">
    <property type="entry name" value="PHOSPHORIBOSYLAMINOIMIDAZOLE-SUCCINOCARBOXAMIDE SYNTHASE"/>
    <property type="match status" value="1"/>
</dbReference>
<gene>
    <name evidence="8" type="primary">purC</name>
    <name evidence="10" type="ORF">AZI85_07310</name>
</gene>
<evidence type="ECO:0000256" key="4">
    <source>
        <dbReference type="ARBA" id="ARBA00022741"/>
    </source>
</evidence>
<reference evidence="10 11" key="1">
    <citation type="submission" date="2016-03" db="EMBL/GenBank/DDBJ databases">
        <authorList>
            <person name="Ploux O."/>
        </authorList>
    </citation>
    <scope>NUCLEOTIDE SEQUENCE [LARGE SCALE GENOMIC DNA]</scope>
    <source>
        <strain evidence="10 11">BER2</strain>
    </source>
</reference>
<dbReference type="Gene3D" id="3.30.470.20">
    <property type="entry name" value="ATP-grasp fold, B domain"/>
    <property type="match status" value="1"/>
</dbReference>
<evidence type="ECO:0000256" key="8">
    <source>
        <dbReference type="HAMAP-Rule" id="MF_00137"/>
    </source>
</evidence>
<dbReference type="RefSeq" id="WP_063244119.1">
    <property type="nucleotide sequence ID" value="NZ_CP168967.1"/>
</dbReference>
<dbReference type="GO" id="GO:0004639">
    <property type="term" value="F:phosphoribosylaminoimidazolesuccinocarboxamide synthase activity"/>
    <property type="evidence" value="ECO:0007669"/>
    <property type="project" value="UniProtKB-UniRule"/>
</dbReference>
<dbReference type="EC" id="6.3.2.6" evidence="8"/>
<dbReference type="Pfam" id="PF01259">
    <property type="entry name" value="SAICAR_synt"/>
    <property type="match status" value="1"/>
</dbReference>